<dbReference type="Gene3D" id="1.10.645.10">
    <property type="entry name" value="Cytochrome-c3 Hydrogenase, chain B"/>
    <property type="match status" value="1"/>
</dbReference>
<dbReference type="AlphaFoldDB" id="A0A1I3V5Z5"/>
<dbReference type="Pfam" id="PF00329">
    <property type="entry name" value="Complex1_30kDa"/>
    <property type="match status" value="1"/>
</dbReference>
<reference evidence="6" key="1">
    <citation type="submission" date="2016-10" db="EMBL/GenBank/DDBJ databases">
        <authorList>
            <person name="Varghese N."/>
            <person name="Submissions S."/>
        </authorList>
    </citation>
    <scope>NUCLEOTIDE SEQUENCE [LARGE SCALE GENOMIC DNA]</scope>
    <source>
        <strain evidence="6">DSM 5918</strain>
    </source>
</reference>
<dbReference type="EMBL" id="FORX01000009">
    <property type="protein sequence ID" value="SFJ90570.1"/>
    <property type="molecule type" value="Genomic_DNA"/>
</dbReference>
<dbReference type="InterPro" id="IPR001268">
    <property type="entry name" value="NADH_UbQ_OxRdtase_30kDa_su"/>
</dbReference>
<dbReference type="GO" id="GO:0016651">
    <property type="term" value="F:oxidoreductase activity, acting on NAD(P)H"/>
    <property type="evidence" value="ECO:0007669"/>
    <property type="project" value="InterPro"/>
</dbReference>
<evidence type="ECO:0000259" key="4">
    <source>
        <dbReference type="Pfam" id="PF00346"/>
    </source>
</evidence>
<dbReference type="Pfam" id="PF00346">
    <property type="entry name" value="Complex1_49kDa"/>
    <property type="match status" value="1"/>
</dbReference>
<dbReference type="PANTHER" id="PTHR43485:SF1">
    <property type="entry name" value="FORMATE HYDROGENLYASE SUBUNIT 5-RELATED"/>
    <property type="match status" value="1"/>
</dbReference>
<evidence type="ECO:0000256" key="2">
    <source>
        <dbReference type="ARBA" id="ARBA00023027"/>
    </source>
</evidence>
<dbReference type="PANTHER" id="PTHR43485">
    <property type="entry name" value="HYDROGENASE-4 COMPONENT G"/>
    <property type="match status" value="1"/>
</dbReference>
<dbReference type="SUPFAM" id="SSF143243">
    <property type="entry name" value="Nqo5-like"/>
    <property type="match status" value="1"/>
</dbReference>
<protein>
    <submittedName>
        <fullName evidence="5">Ni,Fe-hydrogenase III large subunit</fullName>
    </submittedName>
</protein>
<evidence type="ECO:0000313" key="6">
    <source>
        <dbReference type="Proteomes" id="UP000198635"/>
    </source>
</evidence>
<sequence length="493" mass="53898">MNTLTPFFQFANASRISWASVPVFSVTKLVRLTDEMLESGARLCSWFGVPDHDGTILVAVLALDAESTLAVARSEPVGGSYPSLTPKHPQAHLFEREVWEQHGLVPVGHPWLKPVRHAYGNAPANAPFYRVDGGEMHEVAVGPVHAGVIEPGHFRFQCAGEEVLHLEIALGYQHRGVEEALANGPHRATMSQMEAVAGDTTIAHATAHASVLEALGGVEAPLRAQWLRAIALELERLANHTGDMGALALDVAFLPTSAACGKIRGDFLNLTALLCGNRFGRGLIRPGGCRHDLEEDRLQTLVQRLKVHMDDVEQAMTWFWDAASVRVRFRNVGVVHPSQAADIGLVGTAARACGLVRDVRFDHPAGWYRFSHSPVAVWPSGDIFARARVRSLEVQRSGRYLFEQLAAPVDGDIKAALPAPQPESMAVALVEGWRGEVCHVALTDHFGRFRRYKITDPSFHNWTGLALSLRGTAISDFPICNKSFNLSYCGFDL</sequence>
<feature type="domain" description="NADH-quinone oxidoreductase subunit D" evidence="4">
    <location>
        <begin position="260"/>
        <end position="403"/>
    </location>
</feature>
<accession>A0A1I3V5Z5</accession>
<keyword evidence="1" id="KW-0560">Oxidoreductase</keyword>
<feature type="domain" description="NADH:ubiquinone oxidoreductase 30kDa subunit" evidence="3">
    <location>
        <begin position="66"/>
        <end position="115"/>
    </location>
</feature>
<dbReference type="InterPro" id="IPR001135">
    <property type="entry name" value="NADH_Q_OxRdtase_suD"/>
</dbReference>
<keyword evidence="2" id="KW-0520">NAD</keyword>
<proteinExistence type="predicted"/>
<dbReference type="Proteomes" id="UP000198635">
    <property type="component" value="Unassembled WGS sequence"/>
</dbReference>
<gene>
    <name evidence="5" type="ORF">SAMN04488082_10969</name>
</gene>
<dbReference type="GO" id="GO:0051287">
    <property type="term" value="F:NAD binding"/>
    <property type="evidence" value="ECO:0007669"/>
    <property type="project" value="InterPro"/>
</dbReference>
<dbReference type="OrthoDB" id="9801496at2"/>
<dbReference type="InterPro" id="IPR037232">
    <property type="entry name" value="NADH_quin_OxRdtase_su_C/D-like"/>
</dbReference>
<keyword evidence="6" id="KW-1185">Reference proteome</keyword>
<dbReference type="GO" id="GO:0048038">
    <property type="term" value="F:quinone binding"/>
    <property type="evidence" value="ECO:0007669"/>
    <property type="project" value="InterPro"/>
</dbReference>
<dbReference type="SUPFAM" id="SSF56762">
    <property type="entry name" value="HydB/Nqo4-like"/>
    <property type="match status" value="1"/>
</dbReference>
<dbReference type="InterPro" id="IPR052197">
    <property type="entry name" value="ComplexI_49kDa-like"/>
</dbReference>
<dbReference type="InterPro" id="IPR029014">
    <property type="entry name" value="NiFe-Hase_large"/>
</dbReference>
<name>A0A1I3V5Z5_9BACT</name>
<evidence type="ECO:0000313" key="5">
    <source>
        <dbReference type="EMBL" id="SFJ90570.1"/>
    </source>
</evidence>
<evidence type="ECO:0000259" key="3">
    <source>
        <dbReference type="Pfam" id="PF00329"/>
    </source>
</evidence>
<dbReference type="STRING" id="52560.SAMN04488082_10969"/>
<evidence type="ECO:0000256" key="1">
    <source>
        <dbReference type="ARBA" id="ARBA00023002"/>
    </source>
</evidence>
<organism evidence="5 6">
    <name type="scientific">Desulfomicrobium apsheronum</name>
    <dbReference type="NCBI Taxonomy" id="52560"/>
    <lineage>
        <taxon>Bacteria</taxon>
        <taxon>Pseudomonadati</taxon>
        <taxon>Thermodesulfobacteriota</taxon>
        <taxon>Desulfovibrionia</taxon>
        <taxon>Desulfovibrionales</taxon>
        <taxon>Desulfomicrobiaceae</taxon>
        <taxon>Desulfomicrobium</taxon>
    </lineage>
</organism>
<dbReference type="GO" id="GO:0008137">
    <property type="term" value="F:NADH dehydrogenase (ubiquinone) activity"/>
    <property type="evidence" value="ECO:0007669"/>
    <property type="project" value="InterPro"/>
</dbReference>